<proteinExistence type="predicted"/>
<accession>X1EHJ1</accession>
<evidence type="ECO:0000256" key="1">
    <source>
        <dbReference type="ARBA" id="ARBA00023125"/>
    </source>
</evidence>
<sequence length="226" mass="25510">RRKRLLNPMELIDPPSCPEKIMPTLEPQDLMKLLNTANNLRDRTLLSLLIDTGARVGEIASLKRESIQENTIKVTGKRGERVIPISDEVYRMLLALIASIEPGEYVFTNQQRRRPLTRFGVYWLVKDYMRKAGIHGPKLGPHRIRHAFGKSYLVNGGDVRSLQQIMGHSNITTTQKYASLNLSDVIIKHNKFTPLRAAHAAAQVGFFDTVEAIKEAEEIIASKRGT</sequence>
<dbReference type="EMBL" id="BARU01004350">
    <property type="protein sequence ID" value="GAH19840.1"/>
    <property type="molecule type" value="Genomic_DNA"/>
</dbReference>
<dbReference type="Gene3D" id="1.10.443.10">
    <property type="entry name" value="Intergrase catalytic core"/>
    <property type="match status" value="1"/>
</dbReference>
<dbReference type="InterPro" id="IPR050090">
    <property type="entry name" value="Tyrosine_recombinase_XerCD"/>
</dbReference>
<dbReference type="AlphaFoldDB" id="X1EHJ1"/>
<dbReference type="GO" id="GO:0006310">
    <property type="term" value="P:DNA recombination"/>
    <property type="evidence" value="ECO:0007669"/>
    <property type="project" value="UniProtKB-KW"/>
</dbReference>
<dbReference type="SUPFAM" id="SSF56349">
    <property type="entry name" value="DNA breaking-rejoining enzymes"/>
    <property type="match status" value="1"/>
</dbReference>
<protein>
    <recommendedName>
        <fullName evidence="3">Tyr recombinase domain-containing protein</fullName>
    </recommendedName>
</protein>
<feature type="non-terminal residue" evidence="4">
    <location>
        <position position="1"/>
    </location>
</feature>
<evidence type="ECO:0000313" key="4">
    <source>
        <dbReference type="EMBL" id="GAH19840.1"/>
    </source>
</evidence>
<reference evidence="4" key="1">
    <citation type="journal article" date="2014" name="Front. Microbiol.">
        <title>High frequency of phylogenetically diverse reductive dehalogenase-homologous genes in deep subseafloor sedimentary metagenomes.</title>
        <authorList>
            <person name="Kawai M."/>
            <person name="Futagami T."/>
            <person name="Toyoda A."/>
            <person name="Takaki Y."/>
            <person name="Nishi S."/>
            <person name="Hori S."/>
            <person name="Arai W."/>
            <person name="Tsubouchi T."/>
            <person name="Morono Y."/>
            <person name="Uchiyama I."/>
            <person name="Ito T."/>
            <person name="Fujiyama A."/>
            <person name="Inagaki F."/>
            <person name="Takami H."/>
        </authorList>
    </citation>
    <scope>NUCLEOTIDE SEQUENCE</scope>
    <source>
        <strain evidence="4">Expedition CK06-06</strain>
    </source>
</reference>
<dbReference type="InterPro" id="IPR011010">
    <property type="entry name" value="DNA_brk_join_enz"/>
</dbReference>
<name>X1EHJ1_9ZZZZ</name>
<dbReference type="InterPro" id="IPR002104">
    <property type="entry name" value="Integrase_catalytic"/>
</dbReference>
<evidence type="ECO:0000256" key="2">
    <source>
        <dbReference type="ARBA" id="ARBA00023172"/>
    </source>
</evidence>
<comment type="caution">
    <text evidence="4">The sequence shown here is derived from an EMBL/GenBank/DDBJ whole genome shotgun (WGS) entry which is preliminary data.</text>
</comment>
<dbReference type="PROSITE" id="PS51898">
    <property type="entry name" value="TYR_RECOMBINASE"/>
    <property type="match status" value="1"/>
</dbReference>
<dbReference type="GO" id="GO:0003677">
    <property type="term" value="F:DNA binding"/>
    <property type="evidence" value="ECO:0007669"/>
    <property type="project" value="UniProtKB-KW"/>
</dbReference>
<evidence type="ECO:0000259" key="3">
    <source>
        <dbReference type="PROSITE" id="PS51898"/>
    </source>
</evidence>
<dbReference type="InterPro" id="IPR013762">
    <property type="entry name" value="Integrase-like_cat_sf"/>
</dbReference>
<dbReference type="PANTHER" id="PTHR30349">
    <property type="entry name" value="PHAGE INTEGRASE-RELATED"/>
    <property type="match status" value="1"/>
</dbReference>
<gene>
    <name evidence="4" type="ORF">S03H2_08807</name>
</gene>
<feature type="domain" description="Tyr recombinase" evidence="3">
    <location>
        <begin position="20"/>
        <end position="190"/>
    </location>
</feature>
<organism evidence="4">
    <name type="scientific">marine sediment metagenome</name>
    <dbReference type="NCBI Taxonomy" id="412755"/>
    <lineage>
        <taxon>unclassified sequences</taxon>
        <taxon>metagenomes</taxon>
        <taxon>ecological metagenomes</taxon>
    </lineage>
</organism>
<dbReference type="GO" id="GO:0015074">
    <property type="term" value="P:DNA integration"/>
    <property type="evidence" value="ECO:0007669"/>
    <property type="project" value="InterPro"/>
</dbReference>
<dbReference type="Pfam" id="PF00589">
    <property type="entry name" value="Phage_integrase"/>
    <property type="match status" value="1"/>
</dbReference>
<keyword evidence="2" id="KW-0233">DNA recombination</keyword>
<dbReference type="PANTHER" id="PTHR30349:SF41">
    <property type="entry name" value="INTEGRASE_RECOMBINASE PROTEIN MJ0367-RELATED"/>
    <property type="match status" value="1"/>
</dbReference>
<keyword evidence="1" id="KW-0238">DNA-binding</keyword>